<evidence type="ECO:0000256" key="1">
    <source>
        <dbReference type="ARBA" id="ARBA00005098"/>
    </source>
</evidence>
<sequence length="316" mass="34848">MAKNLKIIEVKSELGAGTRGASLGVDAIKIAALDFGSRFFKKHHSVEIPNENHLLLEGTGSPYAKRISGILTMVERVADKVTETLDNQEFPIVLAGDHSTAAGTIAGIKKAFPKSRLGVIWIDAHSDLHSPYTTPSGNMHGMPLAMVLDEDNLGAKVNELDQETLNYWYQLKNVGNIAPKITYRDLVLISARDMEKPEESLLKKNKVKIYTTAELRKRGVERIVIETLQYLDACDLLYVSFDVDSLDPTTSRGTGTPVAQGLTEKEAGNLMSRLLAAQKVCCFEIVEVNPTLDRENQMAEHAFEILVKATNALRNE</sequence>
<dbReference type="SUPFAM" id="SSF52768">
    <property type="entry name" value="Arginase/deacetylase"/>
    <property type="match status" value="1"/>
</dbReference>
<dbReference type="NCBIfam" id="TIGR01229">
    <property type="entry name" value="rocF_arginase"/>
    <property type="match status" value="1"/>
</dbReference>
<dbReference type="PROSITE" id="PS51409">
    <property type="entry name" value="ARGINASE_2"/>
    <property type="match status" value="1"/>
</dbReference>
<dbReference type="EMBL" id="JNFF01000117">
    <property type="protein sequence ID" value="KEQ28306.1"/>
    <property type="molecule type" value="Genomic_DNA"/>
</dbReference>
<name>A0A081PC83_9SPHI</name>
<dbReference type="PRINTS" id="PR00116">
    <property type="entry name" value="ARGINASE"/>
</dbReference>
<evidence type="ECO:0000256" key="7">
    <source>
        <dbReference type="ARBA" id="ARBA00023211"/>
    </source>
</evidence>
<evidence type="ECO:0000256" key="6">
    <source>
        <dbReference type="ARBA" id="ARBA00022801"/>
    </source>
</evidence>
<dbReference type="InterPro" id="IPR006035">
    <property type="entry name" value="Ureohydrolase"/>
</dbReference>
<dbReference type="GO" id="GO:0030145">
    <property type="term" value="F:manganese ion binding"/>
    <property type="evidence" value="ECO:0007669"/>
    <property type="project" value="TreeGrafter"/>
</dbReference>
<dbReference type="AlphaFoldDB" id="A0A081PC83"/>
<evidence type="ECO:0000256" key="3">
    <source>
        <dbReference type="ARBA" id="ARBA00018123"/>
    </source>
</evidence>
<dbReference type="InterPro" id="IPR014033">
    <property type="entry name" value="Arginase"/>
</dbReference>
<dbReference type="PANTHER" id="PTHR43782">
    <property type="entry name" value="ARGINASE"/>
    <property type="match status" value="1"/>
</dbReference>
<evidence type="ECO:0000256" key="10">
    <source>
        <dbReference type="RuleBase" id="RU361159"/>
    </source>
</evidence>
<organism evidence="11 12">
    <name type="scientific">Pedobacter antarcticus 4BY</name>
    <dbReference type="NCBI Taxonomy" id="1358423"/>
    <lineage>
        <taxon>Bacteria</taxon>
        <taxon>Pseudomonadati</taxon>
        <taxon>Bacteroidota</taxon>
        <taxon>Sphingobacteriia</taxon>
        <taxon>Sphingobacteriales</taxon>
        <taxon>Sphingobacteriaceae</taxon>
        <taxon>Pedobacter</taxon>
    </lineage>
</organism>
<reference evidence="11 12" key="1">
    <citation type="journal article" date="1992" name="Int. J. Syst. Bacteriol.">
        <title>Sphingobacterium antarcticus sp. nov. a Psychrotrophic Bacterium from the Soils of Schirmacher Oasis, Antarctica.</title>
        <authorList>
            <person name="Shivaji S."/>
            <person name="Ray M.K."/>
            <person name="Rao N.S."/>
            <person name="Saiserr L."/>
            <person name="Jagannadham M.V."/>
            <person name="Kumar G.S."/>
            <person name="Reddy G."/>
            <person name="Bhargava P.M."/>
        </authorList>
    </citation>
    <scope>NUCLEOTIDE SEQUENCE [LARGE SCALE GENOMIC DNA]</scope>
    <source>
        <strain evidence="11 12">4BY</strain>
    </source>
</reference>
<keyword evidence="4 10" id="KW-0056">Arginine metabolism</keyword>
<dbReference type="GO" id="GO:0004053">
    <property type="term" value="F:arginase activity"/>
    <property type="evidence" value="ECO:0007669"/>
    <property type="project" value="UniProtKB-UniRule"/>
</dbReference>
<gene>
    <name evidence="11" type="ORF">N180_01335</name>
</gene>
<keyword evidence="5 10" id="KW-0479">Metal-binding</keyword>
<keyword evidence="7 10" id="KW-0464">Manganese</keyword>
<dbReference type="GO" id="GO:0005829">
    <property type="term" value="C:cytosol"/>
    <property type="evidence" value="ECO:0007669"/>
    <property type="project" value="TreeGrafter"/>
</dbReference>
<dbReference type="Proteomes" id="UP000028007">
    <property type="component" value="Unassembled WGS sequence"/>
</dbReference>
<evidence type="ECO:0000313" key="11">
    <source>
        <dbReference type="EMBL" id="KEQ28306.1"/>
    </source>
</evidence>
<dbReference type="Pfam" id="PF00491">
    <property type="entry name" value="Arginase"/>
    <property type="match status" value="1"/>
</dbReference>
<comment type="similarity">
    <text evidence="9 10">Belongs to the arginase family.</text>
</comment>
<keyword evidence="12" id="KW-1185">Reference proteome</keyword>
<evidence type="ECO:0000313" key="12">
    <source>
        <dbReference type="Proteomes" id="UP000028007"/>
    </source>
</evidence>
<comment type="caution">
    <text evidence="11">The sequence shown here is derived from an EMBL/GenBank/DDBJ whole genome shotgun (WGS) entry which is preliminary data.</text>
</comment>
<dbReference type="CDD" id="cd09989">
    <property type="entry name" value="Arginase"/>
    <property type="match status" value="1"/>
</dbReference>
<comment type="cofactor">
    <cofactor evidence="10">
        <name>Mn(2+)</name>
        <dbReference type="ChEBI" id="CHEBI:29035"/>
    </cofactor>
    <text evidence="10">Binds 2 manganese ions per subunit.</text>
</comment>
<evidence type="ECO:0000256" key="9">
    <source>
        <dbReference type="PROSITE-ProRule" id="PRU00742"/>
    </source>
</evidence>
<dbReference type="OrthoDB" id="9788689at2"/>
<dbReference type="RefSeq" id="WP_037445017.1">
    <property type="nucleotide sequence ID" value="NZ_JNFF01000117.1"/>
</dbReference>
<dbReference type="InterPro" id="IPR023696">
    <property type="entry name" value="Ureohydrolase_dom_sf"/>
</dbReference>
<comment type="pathway">
    <text evidence="1">Nitrogen metabolism; urea cycle; L-ornithine and urea from L-arginine: step 1/1.</text>
</comment>
<proteinExistence type="inferred from homology"/>
<evidence type="ECO:0000256" key="5">
    <source>
        <dbReference type="ARBA" id="ARBA00022723"/>
    </source>
</evidence>
<dbReference type="Gene3D" id="3.40.800.10">
    <property type="entry name" value="Ureohydrolase domain"/>
    <property type="match status" value="1"/>
</dbReference>
<accession>A0A081PC83</accession>
<dbReference type="GO" id="GO:0006525">
    <property type="term" value="P:arginine metabolic process"/>
    <property type="evidence" value="ECO:0007669"/>
    <property type="project" value="UniProtKB-KW"/>
</dbReference>
<comment type="catalytic activity">
    <reaction evidence="10">
        <text>L-arginine + H2O = urea + L-ornithine</text>
        <dbReference type="Rhea" id="RHEA:20569"/>
        <dbReference type="ChEBI" id="CHEBI:15377"/>
        <dbReference type="ChEBI" id="CHEBI:16199"/>
        <dbReference type="ChEBI" id="CHEBI:32682"/>
        <dbReference type="ChEBI" id="CHEBI:46911"/>
        <dbReference type="EC" id="3.5.3.1"/>
    </reaction>
</comment>
<evidence type="ECO:0000256" key="2">
    <source>
        <dbReference type="ARBA" id="ARBA00012168"/>
    </source>
</evidence>
<dbReference type="eggNOG" id="COG0010">
    <property type="taxonomic scope" value="Bacteria"/>
</dbReference>
<protein>
    <recommendedName>
        <fullName evidence="3 8">Arginase</fullName>
        <ecNumber evidence="2 8">3.5.3.1</ecNumber>
    </recommendedName>
</protein>
<evidence type="ECO:0000256" key="8">
    <source>
        <dbReference type="NCBIfam" id="TIGR01229"/>
    </source>
</evidence>
<evidence type="ECO:0000256" key="4">
    <source>
        <dbReference type="ARBA" id="ARBA00022503"/>
    </source>
</evidence>
<keyword evidence="6 10" id="KW-0378">Hydrolase</keyword>
<dbReference type="PANTHER" id="PTHR43782:SF3">
    <property type="entry name" value="ARGINASE"/>
    <property type="match status" value="1"/>
</dbReference>
<dbReference type="EC" id="3.5.3.1" evidence="2 8"/>